<proteinExistence type="predicted"/>
<organism evidence="2 3">
    <name type="scientific">Micromonospora krabiensis</name>
    <dbReference type="NCBI Taxonomy" id="307121"/>
    <lineage>
        <taxon>Bacteria</taxon>
        <taxon>Bacillati</taxon>
        <taxon>Actinomycetota</taxon>
        <taxon>Actinomycetes</taxon>
        <taxon>Micromonosporales</taxon>
        <taxon>Micromonosporaceae</taxon>
        <taxon>Micromonospora</taxon>
    </lineage>
</organism>
<dbReference type="EMBL" id="LT598496">
    <property type="protein sequence ID" value="SBV28078.1"/>
    <property type="molecule type" value="Genomic_DNA"/>
</dbReference>
<name>A0A1C3N680_9ACTN</name>
<protein>
    <recommendedName>
        <fullName evidence="4">CU044_5270 family protein</fullName>
    </recommendedName>
</protein>
<accession>A0A1C3N680</accession>
<evidence type="ECO:0000313" key="3">
    <source>
        <dbReference type="Proteomes" id="UP000199393"/>
    </source>
</evidence>
<sequence>MKLQQQVRDLLGPTDPARNTVVAPPPLTAHDVILRAESTIPSSPVPSHRRVNRRTLVAGAAATMTVLASAGLASALRDRTPPTPTPVDGTVLEPVAYEIATDTEPAAPHLRALAARIVDAPYDRARGRYAYHRVTSWGGVVQESPEGHVASYVEERRSWVTDDGRRWSERRTLDVEYPDEASRDYWTKHLPRVVDPSPGRPSAQGGPVEEPRDPDNPRLPTDRAELARQLRTDLRAGEVARAVYDTYARLLVPRGTRADILTVLAAKPGFVWRGRVVDRAGRPGLAVTADLTPPADRPQNPQKAQMLLVFDPSTGALLAHEYVELAPQRRVLYYGLLRDTGRTDTLG</sequence>
<evidence type="ECO:0000256" key="1">
    <source>
        <dbReference type="SAM" id="MobiDB-lite"/>
    </source>
</evidence>
<feature type="region of interest" description="Disordered" evidence="1">
    <location>
        <begin position="190"/>
        <end position="220"/>
    </location>
</feature>
<dbReference type="RefSeq" id="WP_091592404.1">
    <property type="nucleotide sequence ID" value="NZ_JBHRWG010000004.1"/>
</dbReference>
<dbReference type="AlphaFoldDB" id="A0A1C3N680"/>
<reference evidence="3" key="1">
    <citation type="submission" date="2016-06" db="EMBL/GenBank/DDBJ databases">
        <authorList>
            <person name="Varghese N."/>
        </authorList>
    </citation>
    <scope>NUCLEOTIDE SEQUENCE [LARGE SCALE GENOMIC DNA]</scope>
    <source>
        <strain evidence="3">DSM 45344</strain>
    </source>
</reference>
<evidence type="ECO:0000313" key="2">
    <source>
        <dbReference type="EMBL" id="SBV28078.1"/>
    </source>
</evidence>
<dbReference type="NCBIfam" id="NF038083">
    <property type="entry name" value="CU044_5270_fam"/>
    <property type="match status" value="1"/>
</dbReference>
<keyword evidence="3" id="KW-1185">Reference proteome</keyword>
<evidence type="ECO:0008006" key="4">
    <source>
        <dbReference type="Google" id="ProtNLM"/>
    </source>
</evidence>
<dbReference type="Proteomes" id="UP000199393">
    <property type="component" value="Chromosome I"/>
</dbReference>
<feature type="compositionally biased region" description="Basic and acidic residues" evidence="1">
    <location>
        <begin position="209"/>
        <end position="220"/>
    </location>
</feature>
<gene>
    <name evidence="2" type="ORF">GA0070620_3610</name>
</gene>
<dbReference type="OrthoDB" id="5176520at2"/>
<dbReference type="STRING" id="307121.GA0070620_3610"/>
<feature type="region of interest" description="Disordered" evidence="1">
    <location>
        <begin position="1"/>
        <end position="24"/>
    </location>
</feature>
<dbReference type="InterPro" id="IPR047789">
    <property type="entry name" value="CU044_5270-like"/>
</dbReference>